<feature type="chain" id="PRO_5045028638" description="Porin" evidence="1">
    <location>
        <begin position="24"/>
        <end position="404"/>
    </location>
</feature>
<organism evidence="3 4">
    <name type="scientific">Geotalea uraniireducens</name>
    <dbReference type="NCBI Taxonomy" id="351604"/>
    <lineage>
        <taxon>Bacteria</taxon>
        <taxon>Pseudomonadati</taxon>
        <taxon>Thermodesulfobacteriota</taxon>
        <taxon>Desulfuromonadia</taxon>
        <taxon>Geobacterales</taxon>
        <taxon>Geobacteraceae</taxon>
        <taxon>Geotalea</taxon>
    </lineage>
</organism>
<dbReference type="SUPFAM" id="SSF56935">
    <property type="entry name" value="Porins"/>
    <property type="match status" value="1"/>
</dbReference>
<keyword evidence="4" id="KW-1185">Reference proteome</keyword>
<feature type="signal peptide" evidence="1">
    <location>
        <begin position="1"/>
        <end position="23"/>
    </location>
</feature>
<evidence type="ECO:0000313" key="2">
    <source>
        <dbReference type="EMBL" id="BDV41922.1"/>
    </source>
</evidence>
<evidence type="ECO:0000256" key="1">
    <source>
        <dbReference type="SAM" id="SignalP"/>
    </source>
</evidence>
<evidence type="ECO:0000313" key="4">
    <source>
        <dbReference type="Proteomes" id="UP001317705"/>
    </source>
</evidence>
<evidence type="ECO:0000313" key="3">
    <source>
        <dbReference type="EMBL" id="BDV43949.1"/>
    </source>
</evidence>
<evidence type="ECO:0008006" key="5">
    <source>
        <dbReference type="Google" id="ProtNLM"/>
    </source>
</evidence>
<keyword evidence="1" id="KW-0732">Signal</keyword>
<dbReference type="Proteomes" id="UP001317705">
    <property type="component" value="Chromosome"/>
</dbReference>
<proteinExistence type="predicted"/>
<sequence length="404" mass="45601">MGMKGLTGVLLLGTLLAAPAAWSAEIHGRSSTQLLWFNNDYTNNRRETDLAEYLRLSVTNLDKAGKASIYGYGRMTQDLDNGNGFNSRLYYLYGEYRDLFDKVDFRLGRQFVNEEAGTAIVDGAQVTLKNVGPVAFSAFGGRNVIFDLDNEGGHGGNLALGVSAYLQGFKATDFEFSWFRKWDDWDIAQDMLGATFKQYLFNNIKIYGNGRYDLTAETFNELLGGIKYFPLANLIFTGEYYQSYPTFDSTSIYSVFAVDRYREAAFRVDYTINEMITLNGGYTAQFFQEGGKGHIYHLGCILRPIDPLQLNVEYDNNQGYNGSTNGIIVDAYYDLTKALQVSGGIAYDVYQRDSLLQDEIARTYWLGGKYKLNKSMTASLRVENTVTDQFSSNVQGRFVFDYDF</sequence>
<dbReference type="EMBL" id="AP027151">
    <property type="protein sequence ID" value="BDV41922.1"/>
    <property type="molecule type" value="Genomic_DNA"/>
</dbReference>
<reference evidence="3 4" key="1">
    <citation type="submission" date="2022-12" db="EMBL/GenBank/DDBJ databases">
        <title>Polyphasic characterization of Geotalea uranireducens NIT-SL11 newly isolated from a complex of sewage sludge and microbially reduced graphene oxide.</title>
        <authorList>
            <person name="Xie L."/>
            <person name="Yoshida N."/>
            <person name="Meng L."/>
        </authorList>
    </citation>
    <scope>NUCLEOTIDE SEQUENCE [LARGE SCALE GENOMIC DNA]</scope>
    <source>
        <strain evidence="3 4">NIT-SL11</strain>
    </source>
</reference>
<accession>A0ABM8ENB0</accession>
<name>A0ABM8ENB0_9BACT</name>
<protein>
    <recommendedName>
        <fullName evidence="5">Porin</fullName>
    </recommendedName>
</protein>
<gene>
    <name evidence="2" type="ORF">GURASL_08450</name>
    <name evidence="3" type="ORF">GURASL_28720</name>
</gene>
<dbReference type="RefSeq" id="WP_282000063.1">
    <property type="nucleotide sequence ID" value="NZ_AP027151.1"/>
</dbReference>
<dbReference type="EMBL" id="AP027151">
    <property type="protein sequence ID" value="BDV43949.1"/>
    <property type="molecule type" value="Genomic_DNA"/>
</dbReference>